<keyword evidence="5" id="KW-1185">Reference proteome</keyword>
<dbReference type="EMBL" id="CAIJCS010000020">
    <property type="protein sequence ID" value="CAC9933327.1"/>
    <property type="molecule type" value="Genomic_DNA"/>
</dbReference>
<dbReference type="PANTHER" id="PTHR30373">
    <property type="entry name" value="UPF0603 PROTEIN YGCG"/>
    <property type="match status" value="1"/>
</dbReference>
<feature type="domain" description="TPM" evidence="3">
    <location>
        <begin position="33"/>
        <end position="155"/>
    </location>
</feature>
<evidence type="ECO:0000313" key="5">
    <source>
        <dbReference type="Proteomes" id="UP000586454"/>
    </source>
</evidence>
<organism evidence="4 5">
    <name type="scientific">Aedoeadaptatus nemausensis</name>
    <dbReference type="NCBI Taxonomy" id="2582829"/>
    <lineage>
        <taxon>Bacteria</taxon>
        <taxon>Bacillati</taxon>
        <taxon>Bacillota</taxon>
        <taxon>Tissierellia</taxon>
        <taxon>Tissierellales</taxon>
        <taxon>Peptoniphilaceae</taxon>
        <taxon>Aedoeadaptatus</taxon>
    </lineage>
</organism>
<feature type="transmembrane region" description="Helical" evidence="1">
    <location>
        <begin position="190"/>
        <end position="209"/>
    </location>
</feature>
<keyword evidence="1" id="KW-1133">Transmembrane helix</keyword>
<dbReference type="Gene3D" id="3.10.310.50">
    <property type="match status" value="1"/>
</dbReference>
<keyword evidence="1" id="KW-0472">Membrane</keyword>
<evidence type="ECO:0000256" key="1">
    <source>
        <dbReference type="SAM" id="Phobius"/>
    </source>
</evidence>
<dbReference type="Pfam" id="PF04536">
    <property type="entry name" value="TPM_phosphatase"/>
    <property type="match status" value="1"/>
</dbReference>
<evidence type="ECO:0000313" key="4">
    <source>
        <dbReference type="EMBL" id="CAC9933327.1"/>
    </source>
</evidence>
<evidence type="ECO:0000256" key="2">
    <source>
        <dbReference type="SAM" id="SignalP"/>
    </source>
</evidence>
<comment type="caution">
    <text evidence="4">The sequence shown here is derived from an EMBL/GenBank/DDBJ whole genome shotgun (WGS) entry which is preliminary data.</text>
</comment>
<reference evidence="4 5" key="1">
    <citation type="submission" date="2020-06" db="EMBL/GenBank/DDBJ databases">
        <authorList>
            <person name="Criscuolo A."/>
        </authorList>
    </citation>
    <scope>NUCLEOTIDE SEQUENCE [LARGE SCALE GENOMIC DNA]</scope>
    <source>
        <strain evidence="4">1804121828</strain>
    </source>
</reference>
<proteinExistence type="predicted"/>
<dbReference type="Proteomes" id="UP000586454">
    <property type="component" value="Unassembled WGS sequence"/>
</dbReference>
<dbReference type="PANTHER" id="PTHR30373:SF2">
    <property type="entry name" value="UPF0603 PROTEIN YGCG"/>
    <property type="match status" value="1"/>
</dbReference>
<gene>
    <name evidence="4" type="ORF">PEPNEM18_01245</name>
</gene>
<dbReference type="RefSeq" id="WP_180500314.1">
    <property type="nucleotide sequence ID" value="NZ_CAIJCS010000020.1"/>
</dbReference>
<dbReference type="AlphaFoldDB" id="A0A6V6Y5I4"/>
<keyword evidence="2" id="KW-0732">Signal</keyword>
<feature type="chain" id="PRO_5028195519" description="TPM domain-containing protein" evidence="2">
    <location>
        <begin position="22"/>
        <end position="267"/>
    </location>
</feature>
<dbReference type="InterPro" id="IPR007621">
    <property type="entry name" value="TPM_dom"/>
</dbReference>
<keyword evidence="1" id="KW-0812">Transmembrane</keyword>
<protein>
    <recommendedName>
        <fullName evidence="3">TPM domain-containing protein</fullName>
    </recommendedName>
</protein>
<evidence type="ECO:0000259" key="3">
    <source>
        <dbReference type="Pfam" id="PF04536"/>
    </source>
</evidence>
<sequence length="267" mass="28562">MKKKSLIIFLLVLLCATPVFADALPEATRDFYVYDEVNILSEEAKSKIVATNESLYEQTGAQVVIAVLERLPEGEDINTTATELFEKWKIGDKEKDNGVLLLISMVDRKFRIEVGYGLEGAIPDMKANQILNDLTPYFREEAYEEGILKAFSRILDLIGEEYDIAIDGTENLPDPESGPPPASDEGEIDIIGLMVRVILLIIIINLFFGGGGGRRGRRRYYRGPGPFYFPGGGFGGGFGGGSGGSFGGGGNFGGGGSSGGGGASGGW</sequence>
<feature type="signal peptide" evidence="2">
    <location>
        <begin position="1"/>
        <end position="21"/>
    </location>
</feature>
<accession>A0A6V6Y5I4</accession>
<name>A0A6V6Y5I4_9FIRM</name>